<accession>A0ABD1YTD6</accession>
<feature type="compositionally biased region" description="Basic and acidic residues" evidence="1">
    <location>
        <begin position="146"/>
        <end position="171"/>
    </location>
</feature>
<name>A0ABD1YTD6_9MARC</name>
<sequence>MRSTHSAARAKKLKVMATPSIEVQEAQTGRQRTGKSSIGAAGGSSRHRMNRDEYELIIGKNFIGTLHRFGRLRSGQKAPPPALADGGLPDDEGEELADGGLSDNKGDEEDVRNSADDGTQPSVNPQISKMKEPIVASQPYVVTDKVTSDRTRSSLQHPEEDNNNRTWRNEGKGPSGHKSSLIHVYEESVREKTQYRKAALAAKESFREAMLIEKRMARAQKERIREVQDKESSKRVKVDCRAALLTELSKAGKSLDEIRSLFELLDSVEKAIDDVPAPSGL</sequence>
<evidence type="ECO:0000313" key="3">
    <source>
        <dbReference type="Proteomes" id="UP001605036"/>
    </source>
</evidence>
<feature type="compositionally biased region" description="Acidic residues" evidence="1">
    <location>
        <begin position="88"/>
        <end position="97"/>
    </location>
</feature>
<evidence type="ECO:0000313" key="2">
    <source>
        <dbReference type="EMBL" id="KAL2633943.1"/>
    </source>
</evidence>
<keyword evidence="3" id="KW-1185">Reference proteome</keyword>
<protein>
    <submittedName>
        <fullName evidence="2">Uncharacterized protein</fullName>
    </submittedName>
</protein>
<feature type="region of interest" description="Disordered" evidence="1">
    <location>
        <begin position="1"/>
        <end position="50"/>
    </location>
</feature>
<dbReference type="AlphaFoldDB" id="A0ABD1YTD6"/>
<feature type="compositionally biased region" description="Polar residues" evidence="1">
    <location>
        <begin position="116"/>
        <end position="127"/>
    </location>
</feature>
<gene>
    <name evidence="2" type="ORF">R1flu_005422</name>
</gene>
<evidence type="ECO:0000256" key="1">
    <source>
        <dbReference type="SAM" id="MobiDB-lite"/>
    </source>
</evidence>
<proteinExistence type="predicted"/>
<organism evidence="2 3">
    <name type="scientific">Riccia fluitans</name>
    <dbReference type="NCBI Taxonomy" id="41844"/>
    <lineage>
        <taxon>Eukaryota</taxon>
        <taxon>Viridiplantae</taxon>
        <taxon>Streptophyta</taxon>
        <taxon>Embryophyta</taxon>
        <taxon>Marchantiophyta</taxon>
        <taxon>Marchantiopsida</taxon>
        <taxon>Marchantiidae</taxon>
        <taxon>Marchantiales</taxon>
        <taxon>Ricciaceae</taxon>
        <taxon>Riccia</taxon>
    </lineage>
</organism>
<reference evidence="2 3" key="1">
    <citation type="submission" date="2024-09" db="EMBL/GenBank/DDBJ databases">
        <title>Chromosome-scale assembly of Riccia fluitans.</title>
        <authorList>
            <person name="Paukszto L."/>
            <person name="Sawicki J."/>
            <person name="Karawczyk K."/>
            <person name="Piernik-Szablinska J."/>
            <person name="Szczecinska M."/>
            <person name="Mazdziarz M."/>
        </authorList>
    </citation>
    <scope>NUCLEOTIDE SEQUENCE [LARGE SCALE GENOMIC DNA]</scope>
    <source>
        <strain evidence="2">Rf_01</strain>
        <tissue evidence="2">Aerial parts of the thallus</tissue>
    </source>
</reference>
<dbReference type="Proteomes" id="UP001605036">
    <property type="component" value="Unassembled WGS sequence"/>
</dbReference>
<comment type="caution">
    <text evidence="2">The sequence shown here is derived from an EMBL/GenBank/DDBJ whole genome shotgun (WGS) entry which is preliminary data.</text>
</comment>
<feature type="region of interest" description="Disordered" evidence="1">
    <location>
        <begin position="72"/>
        <end position="181"/>
    </location>
</feature>
<dbReference type="EMBL" id="JBHFFA010000003">
    <property type="protein sequence ID" value="KAL2633943.1"/>
    <property type="molecule type" value="Genomic_DNA"/>
</dbReference>